<reference evidence="1 2" key="1">
    <citation type="submission" date="2023-07" db="EMBL/GenBank/DDBJ databases">
        <title>Sorghum-associated microbial communities from plants grown in Nebraska, USA.</title>
        <authorList>
            <person name="Schachtman D."/>
        </authorList>
    </citation>
    <scope>NUCLEOTIDE SEQUENCE [LARGE SCALE GENOMIC DNA]</scope>
    <source>
        <strain evidence="1 2">BE248</strain>
    </source>
</reference>
<protein>
    <submittedName>
        <fullName evidence="1">Uncharacterized protein</fullName>
    </submittedName>
</protein>
<organism evidence="1 2">
    <name type="scientific">Aeromicrobium panaciterrae</name>
    <dbReference type="NCBI Taxonomy" id="363861"/>
    <lineage>
        <taxon>Bacteria</taxon>
        <taxon>Bacillati</taxon>
        <taxon>Actinomycetota</taxon>
        <taxon>Actinomycetes</taxon>
        <taxon>Propionibacteriales</taxon>
        <taxon>Nocardioidaceae</taxon>
        <taxon>Aeromicrobium</taxon>
    </lineage>
</organism>
<proteinExistence type="predicted"/>
<name>A0ABU1ULX9_9ACTN</name>
<dbReference type="Proteomes" id="UP001257739">
    <property type="component" value="Unassembled WGS sequence"/>
</dbReference>
<sequence length="84" mass="8996">MINPSNEWRIRSDVAWVGDEVRVIAAHTSPPDADGPRILEGATSWVWLRLSAQEVVALGDGVAEQALINLALKALADAKLIVPA</sequence>
<gene>
    <name evidence="1" type="ORF">J2X11_001014</name>
</gene>
<keyword evidence="2" id="KW-1185">Reference proteome</keyword>
<dbReference type="RefSeq" id="WP_309967512.1">
    <property type="nucleotide sequence ID" value="NZ_JAVDWH010000001.1"/>
</dbReference>
<evidence type="ECO:0000313" key="2">
    <source>
        <dbReference type="Proteomes" id="UP001257739"/>
    </source>
</evidence>
<dbReference type="EMBL" id="JAVDWH010000001">
    <property type="protein sequence ID" value="MDR7086175.1"/>
    <property type="molecule type" value="Genomic_DNA"/>
</dbReference>
<evidence type="ECO:0000313" key="1">
    <source>
        <dbReference type="EMBL" id="MDR7086175.1"/>
    </source>
</evidence>
<comment type="caution">
    <text evidence="1">The sequence shown here is derived from an EMBL/GenBank/DDBJ whole genome shotgun (WGS) entry which is preliminary data.</text>
</comment>
<accession>A0ABU1ULX9</accession>